<proteinExistence type="inferred from homology"/>
<dbReference type="InterPro" id="IPR014752">
    <property type="entry name" value="Arrestin-like_C"/>
</dbReference>
<dbReference type="EMBL" id="JAVFHQ010000051">
    <property type="protein sequence ID" value="KAK4541595.1"/>
    <property type="molecule type" value="Genomic_DNA"/>
</dbReference>
<dbReference type="GO" id="GO:0005886">
    <property type="term" value="C:plasma membrane"/>
    <property type="evidence" value="ECO:0007669"/>
    <property type="project" value="TreeGrafter"/>
</dbReference>
<feature type="compositionally biased region" description="Polar residues" evidence="2">
    <location>
        <begin position="767"/>
        <end position="776"/>
    </location>
</feature>
<feature type="compositionally biased region" description="Polar residues" evidence="2">
    <location>
        <begin position="722"/>
        <end position="732"/>
    </location>
</feature>
<feature type="compositionally biased region" description="Low complexity" evidence="2">
    <location>
        <begin position="538"/>
        <end position="553"/>
    </location>
</feature>
<feature type="domain" description="Arrestin C-terminal-like" evidence="3">
    <location>
        <begin position="302"/>
        <end position="467"/>
    </location>
</feature>
<dbReference type="Pfam" id="PF00339">
    <property type="entry name" value="Arrestin_N"/>
    <property type="match status" value="1"/>
</dbReference>
<feature type="compositionally biased region" description="Basic and acidic residues" evidence="2">
    <location>
        <begin position="754"/>
        <end position="766"/>
    </location>
</feature>
<dbReference type="InterPro" id="IPR011022">
    <property type="entry name" value="Arrestin_C-like"/>
</dbReference>
<feature type="region of interest" description="Disordered" evidence="2">
    <location>
        <begin position="197"/>
        <end position="302"/>
    </location>
</feature>
<dbReference type="PANTHER" id="PTHR11188">
    <property type="entry name" value="ARRESTIN DOMAIN CONTAINING PROTEIN"/>
    <property type="match status" value="1"/>
</dbReference>
<dbReference type="GO" id="GO:0031625">
    <property type="term" value="F:ubiquitin protein ligase binding"/>
    <property type="evidence" value="ECO:0007669"/>
    <property type="project" value="TreeGrafter"/>
</dbReference>
<feature type="compositionally biased region" description="Low complexity" evidence="2">
    <location>
        <begin position="289"/>
        <end position="300"/>
    </location>
</feature>
<dbReference type="Proteomes" id="UP001324427">
    <property type="component" value="Unassembled WGS sequence"/>
</dbReference>
<dbReference type="InterPro" id="IPR014756">
    <property type="entry name" value="Ig_E-set"/>
</dbReference>
<evidence type="ECO:0000256" key="1">
    <source>
        <dbReference type="ARBA" id="ARBA00037950"/>
    </source>
</evidence>
<dbReference type="GO" id="GO:0070086">
    <property type="term" value="P:ubiquitin-dependent endocytosis"/>
    <property type="evidence" value="ECO:0007669"/>
    <property type="project" value="TreeGrafter"/>
</dbReference>
<organism evidence="4 5">
    <name type="scientific">Oleoguttula mirabilis</name>
    <dbReference type="NCBI Taxonomy" id="1507867"/>
    <lineage>
        <taxon>Eukaryota</taxon>
        <taxon>Fungi</taxon>
        <taxon>Dikarya</taxon>
        <taxon>Ascomycota</taxon>
        <taxon>Pezizomycotina</taxon>
        <taxon>Dothideomycetes</taxon>
        <taxon>Dothideomycetidae</taxon>
        <taxon>Mycosphaerellales</taxon>
        <taxon>Teratosphaeriaceae</taxon>
        <taxon>Oleoguttula</taxon>
    </lineage>
</organism>
<evidence type="ECO:0000259" key="3">
    <source>
        <dbReference type="SMART" id="SM01017"/>
    </source>
</evidence>
<dbReference type="PANTHER" id="PTHR11188:SF161">
    <property type="entry name" value="PH-RESPONSE REGULATOR PROTEIN PALF_RIM8"/>
    <property type="match status" value="1"/>
</dbReference>
<dbReference type="SMART" id="SM01017">
    <property type="entry name" value="Arrestin_C"/>
    <property type="match status" value="1"/>
</dbReference>
<keyword evidence="5" id="KW-1185">Reference proteome</keyword>
<dbReference type="InterPro" id="IPR011021">
    <property type="entry name" value="Arrestin-like_N"/>
</dbReference>
<gene>
    <name evidence="4" type="ORF">LTR36_007892</name>
</gene>
<dbReference type="AlphaFoldDB" id="A0AAV9JA34"/>
<name>A0AAV9JA34_9PEZI</name>
<comment type="similarity">
    <text evidence="1">Belongs to the arrestin family. PalF/RIM8 subfamily.</text>
</comment>
<protein>
    <recommendedName>
        <fullName evidence="3">Arrestin C-terminal-like domain-containing protein</fullName>
    </recommendedName>
</protein>
<feature type="compositionally biased region" description="Basic and acidic residues" evidence="2">
    <location>
        <begin position="518"/>
        <end position="537"/>
    </location>
</feature>
<accession>A0AAV9JA34</accession>
<feature type="compositionally biased region" description="Basic residues" evidence="2">
    <location>
        <begin position="210"/>
        <end position="220"/>
    </location>
</feature>
<evidence type="ECO:0000256" key="2">
    <source>
        <dbReference type="SAM" id="MobiDB-lite"/>
    </source>
</evidence>
<comment type="caution">
    <text evidence="4">The sequence shown here is derived from an EMBL/GenBank/DDBJ whole genome shotgun (WGS) entry which is preliminary data.</text>
</comment>
<dbReference type="GO" id="GO:0030674">
    <property type="term" value="F:protein-macromolecule adaptor activity"/>
    <property type="evidence" value="ECO:0007669"/>
    <property type="project" value="TreeGrafter"/>
</dbReference>
<evidence type="ECO:0000313" key="4">
    <source>
        <dbReference type="EMBL" id="KAK4541595.1"/>
    </source>
</evidence>
<feature type="region of interest" description="Disordered" evidence="2">
    <location>
        <begin position="518"/>
        <end position="571"/>
    </location>
</feature>
<dbReference type="Gene3D" id="2.60.40.640">
    <property type="match status" value="1"/>
</dbReference>
<sequence>MPPAADRSPASLPSPGRRIISRIASPFTSKSRNFTDFFIEVDDPHKQHSPGDIVRGSVRLRVLKPIRVTHIAVCLHGFVQVYQNPGSPGEGSRANSGYFGTGRGQKSGEYFGNGFASLFEDEVVLCGDGRLGDGSYQFDFELEFPDRSLPSSIDFERGTISYMITATMTRPTTMSATTSCDRKVYYVERIDISCMKPPQPRTITLEPISRKSRAKHKARKMVVPGERRSRRGGSTQQSEQNRTSDASSAPAESGTPSSPAPSEASFDSLFSNSGRASQPDSYRHSPGGSESSKVNTSKSSLGDRTITATVESLSSGCLRGDSVGIKVTVNHTKPIKSLYGVIVTLYRQARVDMHPAIPLGPTEKGLASKYEDYYPKSITGLGGLSLSGAGSSHVFRKDLAQVMVPLYVDPNSLTAEVTARVRVPDEAFPTISTVPGSMISFKYHVEAVVDIQGRLGGHDRTLASLSLTGANPQLGEIAEGADQAAAFAPYGSAVVDTAPIRRDKGVITCTFEMIVGTRDSERRKGKRKVENAAEPEQRQSPLLGQPSSQSQVQAGATEQLTGHDPDGYWYGGAQHYHDQHWHQQYRHTESYGQPVGYDHVVYHSGYEQPPPAVPIPPLPDESQLSEKGRMQRAEGRLLPSHPPGMENASSGNAAVGATAPYLSDEYERPHDAARASRSTAPAYAVQPMSAANVVAQLPSSSSGEAPGHHLAAPEYEPPGPCLTSQDTVNPTGDKQELERQRLQVGASAPPEEAASPRENDEVEWQKSSEASDQPSAPTVDAVGASMPDNHDSHSDAAGSSGLPRYER</sequence>
<feature type="compositionally biased region" description="Polar residues" evidence="2">
    <location>
        <begin position="268"/>
        <end position="280"/>
    </location>
</feature>
<reference evidence="4 5" key="1">
    <citation type="submission" date="2021-11" db="EMBL/GenBank/DDBJ databases">
        <title>Black yeast isolated from Biological Soil Crust.</title>
        <authorList>
            <person name="Kurbessoian T."/>
        </authorList>
    </citation>
    <scope>NUCLEOTIDE SEQUENCE [LARGE SCALE GENOMIC DNA]</scope>
    <source>
        <strain evidence="4 5">CCFEE 5522</strain>
    </source>
</reference>
<dbReference type="GO" id="GO:0005829">
    <property type="term" value="C:cytosol"/>
    <property type="evidence" value="ECO:0007669"/>
    <property type="project" value="TreeGrafter"/>
</dbReference>
<evidence type="ECO:0000313" key="5">
    <source>
        <dbReference type="Proteomes" id="UP001324427"/>
    </source>
</evidence>
<feature type="region of interest" description="Disordered" evidence="2">
    <location>
        <begin position="697"/>
        <end position="807"/>
    </location>
</feature>
<dbReference type="InterPro" id="IPR050357">
    <property type="entry name" value="Arrestin_domain-protein"/>
</dbReference>
<dbReference type="SUPFAM" id="SSF81296">
    <property type="entry name" value="E set domains"/>
    <property type="match status" value="1"/>
</dbReference>